<evidence type="ECO:0000259" key="9">
    <source>
        <dbReference type="Pfam" id="PF25812"/>
    </source>
</evidence>
<dbReference type="Proteomes" id="UP000664521">
    <property type="component" value="Unassembled WGS sequence"/>
</dbReference>
<comment type="subcellular location">
    <subcellularLocation>
        <location evidence="1">Nucleus</location>
    </subcellularLocation>
</comment>
<evidence type="ECO:0000256" key="2">
    <source>
        <dbReference type="ARBA" id="ARBA00006168"/>
    </source>
</evidence>
<feature type="compositionally biased region" description="Polar residues" evidence="8">
    <location>
        <begin position="98"/>
        <end position="114"/>
    </location>
</feature>
<dbReference type="GO" id="GO:0006281">
    <property type="term" value="P:DNA repair"/>
    <property type="evidence" value="ECO:0007669"/>
    <property type="project" value="InterPro"/>
</dbReference>
<dbReference type="PANTHER" id="PTHR12172">
    <property type="entry name" value="CELL CYCLE CHECKPOINT PROTEIN RAD17"/>
    <property type="match status" value="1"/>
</dbReference>
<feature type="region of interest" description="Disordered" evidence="8">
    <location>
        <begin position="1"/>
        <end position="156"/>
    </location>
</feature>
<dbReference type="GO" id="GO:0003689">
    <property type="term" value="F:DNA clamp loader activity"/>
    <property type="evidence" value="ECO:0007669"/>
    <property type="project" value="TreeGrafter"/>
</dbReference>
<evidence type="ECO:0000313" key="11">
    <source>
        <dbReference type="Proteomes" id="UP000664521"/>
    </source>
</evidence>
<feature type="compositionally biased region" description="Basic and acidic residues" evidence="8">
    <location>
        <begin position="144"/>
        <end position="153"/>
    </location>
</feature>
<dbReference type="Gene3D" id="3.40.50.300">
    <property type="entry name" value="P-loop containing nucleotide triphosphate hydrolases"/>
    <property type="match status" value="1"/>
</dbReference>
<dbReference type="InterPro" id="IPR027417">
    <property type="entry name" value="P-loop_NTPase"/>
</dbReference>
<feature type="compositionally biased region" description="Polar residues" evidence="8">
    <location>
        <begin position="22"/>
        <end position="32"/>
    </location>
</feature>
<evidence type="ECO:0000256" key="8">
    <source>
        <dbReference type="SAM" id="MobiDB-lite"/>
    </source>
</evidence>
<feature type="region of interest" description="Disordered" evidence="8">
    <location>
        <begin position="795"/>
        <end position="814"/>
    </location>
</feature>
<evidence type="ECO:0000313" key="10">
    <source>
        <dbReference type="EMBL" id="CAF9908294.1"/>
    </source>
</evidence>
<dbReference type="AlphaFoldDB" id="A0A8H3EN47"/>
<keyword evidence="6" id="KW-0539">Nucleus</keyword>
<name>A0A8H3EN47_9LECA</name>
<evidence type="ECO:0000256" key="7">
    <source>
        <dbReference type="ARBA" id="ARBA00023306"/>
    </source>
</evidence>
<dbReference type="GO" id="GO:0033314">
    <property type="term" value="P:mitotic DNA replication checkpoint signaling"/>
    <property type="evidence" value="ECO:0007669"/>
    <property type="project" value="TreeGrafter"/>
</dbReference>
<dbReference type="InterPro" id="IPR057927">
    <property type="entry name" value="RAD24-like_helical"/>
</dbReference>
<evidence type="ECO:0000256" key="4">
    <source>
        <dbReference type="ARBA" id="ARBA00022763"/>
    </source>
</evidence>
<dbReference type="GO" id="GO:0005634">
    <property type="term" value="C:nucleus"/>
    <property type="evidence" value="ECO:0007669"/>
    <property type="project" value="UniProtKB-SubCell"/>
</dbReference>
<evidence type="ECO:0000256" key="1">
    <source>
        <dbReference type="ARBA" id="ARBA00004123"/>
    </source>
</evidence>
<dbReference type="SUPFAM" id="SSF52540">
    <property type="entry name" value="P-loop containing nucleoside triphosphate hydrolases"/>
    <property type="match status" value="1"/>
</dbReference>
<sequence length="834" mass="92647">MGPPRAKRQKQRVVLDSDDDSSNIPKQAQNMSKALKSQGLNTRSKLTNKDALSKRNSSAQARKERIAPTRAGSNSTQWSPPSSPERLSKASRIAKGQPSGSLHTFLNSTRQMPTTRKKLKHEPPSTEVETIGEPEDVIEDDSPDEKVRKRPSTERGATIVLDRRKPLQEQTQNKTVTRSHENPMPASQRFLAVGKAVAKEVSTQIRPIPEDLDPRPWAQKYGPASLDELMVHKKKVADVRNWFESVYSGQGCKRLLILRGPSGAGKSATLTALAKTMDLEVSEWRNPVDSDFSSEAYTSMSSQFEDFIRRNGRFGSLDFADFRTSTQLPPHTDLEPPTGSKRRKAIIMEEYPNTFTSTSQALKSFRSTILQYLAANTPQLSSLQLKQHVDINQAIRPLIMIITETSTDATTSSVESFTAHRLLGPDILHHPGTTIIEFNPVAPTLLVKALELVIHKEARESGRRRVPGPSVLKKLAEVGDVRSAIGSLEFLCLRGSHEDDWGGRVAGMSKKNASSALTKMEKESIEQLSQREASLGLFHAIGKVVYNKREEPHSANRPSQPPDHLPQHTRLKVSSVSIDNLMDETGTDSRTFIAALHENYIMSCESKDFTESLNDCLDALSDSDVLVSDRNGRFNSARKTYHGTATDALRQDEIAFQTAVRGLLFALPHPVKRSTHPVKNGGLNCGHKLFYPASMRLGRQMEEVEGLVEQWSGRSKPATTFSESNDGDGLHARIRPTKAEVILERLPYIAKIQHSTPVCANSSELERITQFKGFRVAIDEPLEDDDLTNGLMKDKTMMPPPPISAIGDNFDRDNHRPLGEDIGKLYLSDDDIED</sequence>
<evidence type="ECO:0000256" key="3">
    <source>
        <dbReference type="ARBA" id="ARBA00022741"/>
    </source>
</evidence>
<dbReference type="Pfam" id="PF25812">
    <property type="entry name" value="RAD24_helical"/>
    <property type="match status" value="1"/>
</dbReference>
<dbReference type="GO" id="GO:0003682">
    <property type="term" value="F:chromatin binding"/>
    <property type="evidence" value="ECO:0007669"/>
    <property type="project" value="TreeGrafter"/>
</dbReference>
<organism evidence="10 11">
    <name type="scientific">Heterodermia speciosa</name>
    <dbReference type="NCBI Taxonomy" id="116794"/>
    <lineage>
        <taxon>Eukaryota</taxon>
        <taxon>Fungi</taxon>
        <taxon>Dikarya</taxon>
        <taxon>Ascomycota</taxon>
        <taxon>Pezizomycotina</taxon>
        <taxon>Lecanoromycetes</taxon>
        <taxon>OSLEUM clade</taxon>
        <taxon>Lecanoromycetidae</taxon>
        <taxon>Caliciales</taxon>
        <taxon>Physciaceae</taxon>
        <taxon>Heterodermia</taxon>
    </lineage>
</organism>
<dbReference type="EMBL" id="CAJPDS010000006">
    <property type="protein sequence ID" value="CAF9908294.1"/>
    <property type="molecule type" value="Genomic_DNA"/>
</dbReference>
<dbReference type="Pfam" id="PF03215">
    <property type="entry name" value="Rad17"/>
    <property type="match status" value="1"/>
</dbReference>
<feature type="compositionally biased region" description="Polar residues" evidence="8">
    <location>
        <begin position="71"/>
        <end position="80"/>
    </location>
</feature>
<keyword evidence="3" id="KW-0547">Nucleotide-binding</keyword>
<dbReference type="InterPro" id="IPR004582">
    <property type="entry name" value="Checkpoint_prot_Rad17_Rad24"/>
</dbReference>
<keyword evidence="7" id="KW-0131">Cell cycle</keyword>
<keyword evidence="5" id="KW-0067">ATP-binding</keyword>
<comment type="similarity">
    <text evidence="2">Belongs to the rad17/RAD24 family.</text>
</comment>
<comment type="caution">
    <text evidence="10">The sequence shown here is derived from an EMBL/GenBank/DDBJ whole genome shotgun (WGS) entry which is preliminary data.</text>
</comment>
<feature type="domain" description="Checkpoint protein RAD24-like helical bundle" evidence="9">
    <location>
        <begin position="532"/>
        <end position="661"/>
    </location>
</feature>
<dbReference type="OrthoDB" id="10265971at2759"/>
<proteinExistence type="inferred from homology"/>
<dbReference type="GO" id="GO:0000077">
    <property type="term" value="P:DNA damage checkpoint signaling"/>
    <property type="evidence" value="ECO:0007669"/>
    <property type="project" value="TreeGrafter"/>
</dbReference>
<dbReference type="PANTHER" id="PTHR12172:SF0">
    <property type="entry name" value="CELL CYCLE CHECKPOINT PROTEIN RAD17"/>
    <property type="match status" value="1"/>
</dbReference>
<protein>
    <submittedName>
        <fullName evidence="10">Cell cycle checkpoint protein rad17</fullName>
    </submittedName>
</protein>
<feature type="compositionally biased region" description="Basic residues" evidence="8">
    <location>
        <begin position="1"/>
        <end position="11"/>
    </location>
</feature>
<evidence type="ECO:0000256" key="6">
    <source>
        <dbReference type="ARBA" id="ARBA00023242"/>
    </source>
</evidence>
<dbReference type="GO" id="GO:0005524">
    <property type="term" value="F:ATP binding"/>
    <property type="evidence" value="ECO:0007669"/>
    <property type="project" value="UniProtKB-KW"/>
</dbReference>
<accession>A0A8H3EN47</accession>
<gene>
    <name evidence="10" type="primary">RAD17</name>
    <name evidence="10" type="ORF">HETSPECPRED_008038</name>
</gene>
<feature type="compositionally biased region" description="Acidic residues" evidence="8">
    <location>
        <begin position="130"/>
        <end position="143"/>
    </location>
</feature>
<evidence type="ECO:0000256" key="5">
    <source>
        <dbReference type="ARBA" id="ARBA00022840"/>
    </source>
</evidence>
<keyword evidence="11" id="KW-1185">Reference proteome</keyword>
<reference evidence="10" key="1">
    <citation type="submission" date="2021-03" db="EMBL/GenBank/DDBJ databases">
        <authorList>
            <person name="Tagirdzhanova G."/>
        </authorList>
    </citation>
    <scope>NUCLEOTIDE SEQUENCE</scope>
</reference>
<keyword evidence="4" id="KW-0227">DNA damage</keyword>